<dbReference type="PROSITE" id="PS50961">
    <property type="entry name" value="HTH_LA"/>
    <property type="match status" value="1"/>
</dbReference>
<accession>A0A023B6D0</accession>
<dbReference type="Gene3D" id="1.10.10.10">
    <property type="entry name" value="Winged helix-like DNA-binding domain superfamily/Winged helix DNA-binding domain"/>
    <property type="match status" value="1"/>
</dbReference>
<keyword evidence="1 2" id="KW-0694">RNA-binding</keyword>
<dbReference type="Proteomes" id="UP000019763">
    <property type="component" value="Unassembled WGS sequence"/>
</dbReference>
<evidence type="ECO:0000259" key="4">
    <source>
        <dbReference type="PROSITE" id="PS50961"/>
    </source>
</evidence>
<feature type="region of interest" description="Disordered" evidence="3">
    <location>
        <begin position="285"/>
        <end position="334"/>
    </location>
</feature>
<dbReference type="GeneID" id="22913010"/>
<proteinExistence type="predicted"/>
<feature type="compositionally biased region" description="Polar residues" evidence="3">
    <location>
        <begin position="381"/>
        <end position="391"/>
    </location>
</feature>
<comment type="caution">
    <text evidence="5">The sequence shown here is derived from an EMBL/GenBank/DDBJ whole genome shotgun (WGS) entry which is preliminary data.</text>
</comment>
<evidence type="ECO:0000256" key="1">
    <source>
        <dbReference type="ARBA" id="ARBA00022884"/>
    </source>
</evidence>
<name>A0A023B6D0_GRENI</name>
<feature type="compositionally biased region" description="Polar residues" evidence="3">
    <location>
        <begin position="312"/>
        <end position="322"/>
    </location>
</feature>
<organism evidence="5 6">
    <name type="scientific">Gregarina niphandrodes</name>
    <name type="common">Septate eugregarine</name>
    <dbReference type="NCBI Taxonomy" id="110365"/>
    <lineage>
        <taxon>Eukaryota</taxon>
        <taxon>Sar</taxon>
        <taxon>Alveolata</taxon>
        <taxon>Apicomplexa</taxon>
        <taxon>Conoidasida</taxon>
        <taxon>Gregarinasina</taxon>
        <taxon>Eugregarinorida</taxon>
        <taxon>Gregarinidae</taxon>
        <taxon>Gregarina</taxon>
    </lineage>
</organism>
<sequence length="435" mass="46653">MLRGHPVLLEQLEIPNSVFESQELAKVNDWLLAQLDRLRAKIRRNVNYWFNPVNLQHDAFLKAKLKAFTKELEGCKELEGGNGLREQCIPLTILMRFNSIRYSTANPEFILRAINAPSDFYRVANFNKPEELELDPNRVLIYTVAQPAICPEPAMRNEKPMSSGEPEQASVRGRPKTESDVRLVPAKVKLRASLSTAGKPADPVSVSVSAPSANPLLDDDSETVSLRDGDQTMAVDPLNTAMAGTATVDTVTVDTVTVDTVTVDTVTVDTDTRPAVVGTVVVGTGAGDSDSCRDVDGSDHKPVTTLPALDASRSTQNTSAQVQGEPAKEDSLSKDMVNNVDKDGEQCVEICMTVQLDHPSTPIETRKGDSDDKSATEADRSSGTGKSGKTNESSEGGSERGNSKIEGGAGKNGDSKRSVGAIGRCPMASSVITIL</sequence>
<dbReference type="InterPro" id="IPR036390">
    <property type="entry name" value="WH_DNA-bd_sf"/>
</dbReference>
<dbReference type="InterPro" id="IPR006630">
    <property type="entry name" value="La_HTH"/>
</dbReference>
<dbReference type="AlphaFoldDB" id="A0A023B6D0"/>
<evidence type="ECO:0000256" key="2">
    <source>
        <dbReference type="PROSITE-ProRule" id="PRU00332"/>
    </source>
</evidence>
<gene>
    <name evidence="5" type="ORF">GNI_083750</name>
</gene>
<feature type="region of interest" description="Disordered" evidence="3">
    <location>
        <begin position="153"/>
        <end position="178"/>
    </location>
</feature>
<feature type="compositionally biased region" description="Low complexity" evidence="3">
    <location>
        <begin position="200"/>
        <end position="213"/>
    </location>
</feature>
<evidence type="ECO:0000313" key="6">
    <source>
        <dbReference type="Proteomes" id="UP000019763"/>
    </source>
</evidence>
<evidence type="ECO:0000256" key="3">
    <source>
        <dbReference type="SAM" id="MobiDB-lite"/>
    </source>
</evidence>
<reference evidence="5" key="1">
    <citation type="submission" date="2013-12" db="EMBL/GenBank/DDBJ databases">
        <authorList>
            <person name="Omoto C.K."/>
            <person name="Sibley D."/>
            <person name="Venepally P."/>
            <person name="Hadjithomas M."/>
            <person name="Karamycheva S."/>
            <person name="Brunk B."/>
            <person name="Roos D."/>
            <person name="Caler E."/>
            <person name="Lorenzi H."/>
        </authorList>
    </citation>
    <scope>NUCLEOTIDE SEQUENCE</scope>
</reference>
<feature type="region of interest" description="Disordered" evidence="3">
    <location>
        <begin position="194"/>
        <end position="223"/>
    </location>
</feature>
<dbReference type="RefSeq" id="XP_011134088.1">
    <property type="nucleotide sequence ID" value="XM_011135786.1"/>
</dbReference>
<protein>
    <recommendedName>
        <fullName evidence="4">HTH La-type RNA-binding domain-containing protein</fullName>
    </recommendedName>
</protein>
<dbReference type="EMBL" id="AFNH02000629">
    <property type="protein sequence ID" value="EZG65383.1"/>
    <property type="molecule type" value="Genomic_DNA"/>
</dbReference>
<dbReference type="GO" id="GO:0003723">
    <property type="term" value="F:RNA binding"/>
    <property type="evidence" value="ECO:0007669"/>
    <property type="project" value="UniProtKB-UniRule"/>
</dbReference>
<evidence type="ECO:0000313" key="5">
    <source>
        <dbReference type="EMBL" id="EZG65383.1"/>
    </source>
</evidence>
<feature type="domain" description="HTH La-type RNA-binding" evidence="4">
    <location>
        <begin position="32"/>
        <end position="141"/>
    </location>
</feature>
<feature type="region of interest" description="Disordered" evidence="3">
    <location>
        <begin position="358"/>
        <end position="435"/>
    </location>
</feature>
<dbReference type="InterPro" id="IPR036388">
    <property type="entry name" value="WH-like_DNA-bd_sf"/>
</dbReference>
<dbReference type="VEuPathDB" id="CryptoDB:GNI_083750"/>
<feature type="compositionally biased region" description="Basic and acidic residues" evidence="3">
    <location>
        <begin position="290"/>
        <end position="302"/>
    </location>
</feature>
<keyword evidence="6" id="KW-1185">Reference proteome</keyword>
<feature type="compositionally biased region" description="Basic and acidic residues" evidence="3">
    <location>
        <begin position="364"/>
        <end position="380"/>
    </location>
</feature>
<dbReference type="SUPFAM" id="SSF46785">
    <property type="entry name" value="Winged helix' DNA-binding domain"/>
    <property type="match status" value="1"/>
</dbReference>